<gene>
    <name evidence="5" type="ORF">HJQ60_004928</name>
</gene>
<dbReference type="Pfam" id="PF00358">
    <property type="entry name" value="PTS_EIIA_1"/>
    <property type="match status" value="1"/>
</dbReference>
<accession>A0A797I4N7</accession>
<dbReference type="EMBL" id="DABERK010000042">
    <property type="protein sequence ID" value="HAI5334847.1"/>
    <property type="molecule type" value="Genomic_DNA"/>
</dbReference>
<sequence length="120" mass="12918">MKESTMGLLGRIKQLISENEKPAEVTRVMAPLSGEIVPLDTVPDAVFAGKIVGDGIAIRPSGSFYLSRSRLEAAFDYQGRLLHPLTGDVSALAALLRNAGWYPIPAGTTDMAMFELSVIR</sequence>
<dbReference type="AlphaFoldDB" id="A0A797I4N7"/>
<reference evidence="5" key="2">
    <citation type="submission" date="2020-03" db="EMBL/GenBank/DDBJ databases">
        <authorList>
            <consortium name="NCBI Pathogen Detection Project"/>
        </authorList>
    </citation>
    <scope>NUCLEOTIDE SEQUENCE</scope>
    <source>
        <strain evidence="5">AMC_487</strain>
    </source>
</reference>
<reference evidence="5" key="1">
    <citation type="journal article" date="2018" name="Genome Biol.">
        <title>SKESA: strategic k-mer extension for scrupulous assemblies.</title>
        <authorList>
            <person name="Souvorov A."/>
            <person name="Agarwala R."/>
            <person name="Lipman D.J."/>
        </authorList>
    </citation>
    <scope>NUCLEOTIDE SEQUENCE [LARGE SCALE GENOMIC DNA]</scope>
    <source>
        <strain evidence="5">AMC_487</strain>
    </source>
</reference>
<keyword evidence="3" id="KW-0808">Transferase</keyword>
<evidence type="ECO:0000259" key="4">
    <source>
        <dbReference type="Pfam" id="PF00358"/>
    </source>
</evidence>
<dbReference type="Proteomes" id="UP000845800">
    <property type="component" value="Unassembled WGS sequence"/>
</dbReference>
<dbReference type="InterPro" id="IPR001127">
    <property type="entry name" value="PTS_EIIA_1_perm"/>
</dbReference>
<organism evidence="5">
    <name type="scientific">Escherichia coli</name>
    <dbReference type="NCBI Taxonomy" id="562"/>
    <lineage>
        <taxon>Bacteria</taxon>
        <taxon>Pseudomonadati</taxon>
        <taxon>Pseudomonadota</taxon>
        <taxon>Gammaproteobacteria</taxon>
        <taxon>Enterobacterales</taxon>
        <taxon>Enterobacteriaceae</taxon>
        <taxon>Escherichia</taxon>
    </lineage>
</organism>
<name>A0A797I4N7_ECOLX</name>
<comment type="caution">
    <text evidence="5">The sequence shown here is derived from an EMBL/GenBank/DDBJ whole genome shotgun (WGS) entry which is preliminary data.</text>
</comment>
<evidence type="ECO:0000256" key="2">
    <source>
        <dbReference type="ARBA" id="ARBA00022597"/>
    </source>
</evidence>
<evidence type="ECO:0000256" key="3">
    <source>
        <dbReference type="ARBA" id="ARBA00022679"/>
    </source>
</evidence>
<dbReference type="SUPFAM" id="SSF51261">
    <property type="entry name" value="Duplicated hybrid motif"/>
    <property type="match status" value="1"/>
</dbReference>
<dbReference type="GO" id="GO:0009401">
    <property type="term" value="P:phosphoenolpyruvate-dependent sugar phosphotransferase system"/>
    <property type="evidence" value="ECO:0007669"/>
    <property type="project" value="InterPro"/>
</dbReference>
<dbReference type="GO" id="GO:0016740">
    <property type="term" value="F:transferase activity"/>
    <property type="evidence" value="ECO:0007669"/>
    <property type="project" value="UniProtKB-KW"/>
</dbReference>
<dbReference type="Gene3D" id="2.70.70.10">
    <property type="entry name" value="Glucose Permease (Domain IIA)"/>
    <property type="match status" value="1"/>
</dbReference>
<keyword evidence="1" id="KW-0813">Transport</keyword>
<dbReference type="InterPro" id="IPR011055">
    <property type="entry name" value="Dup_hybrid_motif"/>
</dbReference>
<proteinExistence type="predicted"/>
<feature type="domain" description="PTS EIIA type-1" evidence="4">
    <location>
        <begin position="27"/>
        <end position="63"/>
    </location>
</feature>
<protein>
    <recommendedName>
        <fullName evidence="4">PTS EIIA type-1 domain-containing protein</fullName>
    </recommendedName>
</protein>
<keyword evidence="2" id="KW-0762">Sugar transport</keyword>
<evidence type="ECO:0000256" key="1">
    <source>
        <dbReference type="ARBA" id="ARBA00022448"/>
    </source>
</evidence>
<evidence type="ECO:0000313" key="5">
    <source>
        <dbReference type="EMBL" id="HAI5334847.1"/>
    </source>
</evidence>